<protein>
    <submittedName>
        <fullName evidence="1">MoaD/ThiS family protein</fullName>
    </submittedName>
</protein>
<dbReference type="InterPro" id="IPR012675">
    <property type="entry name" value="Beta-grasp_dom_sf"/>
</dbReference>
<dbReference type="InterPro" id="IPR003749">
    <property type="entry name" value="ThiS/MoaD-like"/>
</dbReference>
<dbReference type="InterPro" id="IPR016155">
    <property type="entry name" value="Mopterin_synth/thiamin_S_b"/>
</dbReference>
<accession>A0ABQ6VFD4</accession>
<dbReference type="EMBL" id="WBZJ01000001">
    <property type="protein sequence ID" value="KAB3523127.1"/>
    <property type="molecule type" value="Genomic_DNA"/>
</dbReference>
<reference evidence="1 2" key="1">
    <citation type="submission" date="2019-10" db="EMBL/GenBank/DDBJ databases">
        <title>Corynebacterium sp novel species isolated from the respiratory tract of Marmot.</title>
        <authorList>
            <person name="Zhang G."/>
        </authorList>
    </citation>
    <scope>NUCLEOTIDE SEQUENCE [LARGE SCALE GENOMIC DNA]</scope>
    <source>
        <strain evidence="1 2">336</strain>
    </source>
</reference>
<organism evidence="1 2">
    <name type="scientific">Corynebacterium zhongnanshanii</name>
    <dbReference type="NCBI Taxonomy" id="2768834"/>
    <lineage>
        <taxon>Bacteria</taxon>
        <taxon>Bacillati</taxon>
        <taxon>Actinomycetota</taxon>
        <taxon>Actinomycetes</taxon>
        <taxon>Mycobacteriales</taxon>
        <taxon>Corynebacteriaceae</taxon>
        <taxon>Corynebacterium</taxon>
    </lineage>
</organism>
<dbReference type="SUPFAM" id="SSF54285">
    <property type="entry name" value="MoaD/ThiS"/>
    <property type="match status" value="1"/>
</dbReference>
<dbReference type="Pfam" id="PF02597">
    <property type="entry name" value="ThiS"/>
    <property type="match status" value="1"/>
</dbReference>
<evidence type="ECO:0000313" key="2">
    <source>
        <dbReference type="Proteomes" id="UP000436181"/>
    </source>
</evidence>
<name>A0ABQ6VFD4_9CORY</name>
<comment type="caution">
    <text evidence="1">The sequence shown here is derived from an EMBL/GenBank/DDBJ whole genome shotgun (WGS) entry which is preliminary data.</text>
</comment>
<dbReference type="Gene3D" id="3.10.20.30">
    <property type="match status" value="1"/>
</dbReference>
<evidence type="ECO:0000313" key="1">
    <source>
        <dbReference type="EMBL" id="KAB3523127.1"/>
    </source>
</evidence>
<sequence length="87" mass="8949">MSISVHYFAAAKAAAGTSQELIEDVPATLADLIALLGSRHAGMTDAGLSLAEVLTQCSFLVDGMRRDQDAALEGASRVDVMPPFAGG</sequence>
<gene>
    <name evidence="1" type="ORF">F8377_02980</name>
</gene>
<proteinExistence type="predicted"/>
<dbReference type="CDD" id="cd17040">
    <property type="entry name" value="Ubl_MoaD_like"/>
    <property type="match status" value="1"/>
</dbReference>
<dbReference type="Proteomes" id="UP000436181">
    <property type="component" value="Unassembled WGS sequence"/>
</dbReference>
<keyword evidence="2" id="KW-1185">Reference proteome</keyword>